<sequence>MMEIHATHLLTTPVQSDPLRAQPEADPTQVEAFTRALFSQTDKTPELHALEHLQTQTQQVNQVLVSAHQPTAELHNPSAMLAMQEKMMNTVIDLDFAAKTAGVLAQGVNKLVSMS</sequence>
<keyword evidence="2" id="KW-1185">Reference proteome</keyword>
<accession>A0A2Z6ETK8</accession>
<dbReference type="Proteomes" id="UP000282597">
    <property type="component" value="Chromosome"/>
</dbReference>
<dbReference type="InterPro" id="IPR012670">
    <property type="entry name" value="T3SS_YscI/HrpB"/>
</dbReference>
<gene>
    <name evidence="1" type="ORF">MCB1EB_0585</name>
</gene>
<dbReference type="KEGG" id="mcys:MCB1EB_0585"/>
<name>A0A2Z6ETK8_9BURK</name>
<proteinExistence type="predicted"/>
<dbReference type="RefSeq" id="WP_081953499.1">
    <property type="nucleotide sequence ID" value="NZ_AP018150.1"/>
</dbReference>
<evidence type="ECO:0000313" key="2">
    <source>
        <dbReference type="Proteomes" id="UP000282597"/>
    </source>
</evidence>
<dbReference type="AlphaFoldDB" id="A0A2Z6ETK8"/>
<dbReference type="NCBIfam" id="TIGR02497">
    <property type="entry name" value="yscI_hrpB_dom"/>
    <property type="match status" value="1"/>
</dbReference>
<protein>
    <submittedName>
        <fullName evidence="1">Type III secretion apparatus protein, YscI/HrpB</fullName>
    </submittedName>
</protein>
<organism evidence="1 2">
    <name type="scientific">Mycoavidus cysteinexigens</name>
    <dbReference type="NCBI Taxonomy" id="1553431"/>
    <lineage>
        <taxon>Bacteria</taxon>
        <taxon>Pseudomonadati</taxon>
        <taxon>Pseudomonadota</taxon>
        <taxon>Betaproteobacteria</taxon>
        <taxon>Burkholderiales</taxon>
        <taxon>Burkholderiaceae</taxon>
        <taxon>Mycoavidus</taxon>
    </lineage>
</organism>
<dbReference type="Pfam" id="PF17001">
    <property type="entry name" value="T3SS_basalb_I"/>
    <property type="match status" value="1"/>
</dbReference>
<reference evidence="1 2" key="1">
    <citation type="journal article" date="2018" name="Microbes Environ.">
        <title>Comparative Genomic Insights into Endofungal Lifestyles of Two Bacterial Endosymbionts, Mycoavidus cysteinexigens and Burkholderia rhizoxinica.</title>
        <authorList>
            <person name="Sharmin D."/>
            <person name="Guo Y."/>
            <person name="Nishizawa T."/>
            <person name="Ohshima S."/>
            <person name="Sato Y."/>
            <person name="Takashima Y."/>
            <person name="Narisawa K."/>
            <person name="Ohta H."/>
        </authorList>
    </citation>
    <scope>NUCLEOTIDE SEQUENCE [LARGE SCALE GENOMIC DNA]</scope>
    <source>
        <strain evidence="1 2">B1-EB</strain>
    </source>
</reference>
<dbReference type="GO" id="GO:0030254">
    <property type="term" value="P:protein secretion by the type III secretion system"/>
    <property type="evidence" value="ECO:0007669"/>
    <property type="project" value="InterPro"/>
</dbReference>
<evidence type="ECO:0000313" key="1">
    <source>
        <dbReference type="EMBL" id="BBE08746.1"/>
    </source>
</evidence>
<dbReference type="EMBL" id="AP018150">
    <property type="protein sequence ID" value="BBE08746.1"/>
    <property type="molecule type" value="Genomic_DNA"/>
</dbReference>